<feature type="transmembrane region" description="Helical" evidence="8">
    <location>
        <begin position="382"/>
        <end position="405"/>
    </location>
</feature>
<evidence type="ECO:0000256" key="6">
    <source>
        <dbReference type="ARBA" id="ARBA00023180"/>
    </source>
</evidence>
<evidence type="ECO:0000256" key="1">
    <source>
        <dbReference type="ARBA" id="ARBA00004141"/>
    </source>
</evidence>
<keyword evidence="5 8" id="KW-0472">Membrane</keyword>
<feature type="transmembrane region" description="Helical" evidence="8">
    <location>
        <begin position="417"/>
        <end position="434"/>
    </location>
</feature>
<reference evidence="9" key="1">
    <citation type="submission" date="2020-11" db="EMBL/GenBank/DDBJ databases">
        <authorList>
            <person name="Tran Van P."/>
        </authorList>
    </citation>
    <scope>NUCLEOTIDE SEQUENCE</scope>
</reference>
<comment type="subcellular location">
    <subcellularLocation>
        <location evidence="1">Membrane</location>
        <topology evidence="1">Multi-pass membrane protein</topology>
    </subcellularLocation>
</comment>
<dbReference type="AlphaFoldDB" id="A0A7R9EDU1"/>
<comment type="similarity">
    <text evidence="2">Belongs to the TMEM161 family.</text>
</comment>
<accession>A0A7R9EDU1</accession>
<feature type="coiled-coil region" evidence="7">
    <location>
        <begin position="71"/>
        <end position="109"/>
    </location>
</feature>
<dbReference type="Pfam" id="PF10268">
    <property type="entry name" value="Tmemb_161AB"/>
    <property type="match status" value="1"/>
</dbReference>
<evidence type="ECO:0000256" key="5">
    <source>
        <dbReference type="ARBA" id="ARBA00023136"/>
    </source>
</evidence>
<sequence length="777" mass="88636">MDRFTLEKIDEEVMCSEDTLETTELEDLKTLIEELDVLNDFEVPEKPIIPQEGGTSCGDGNKFGETVDNINVDLMKRLKKLQEHVIELRKELNIEKTLWQNEVEEYDEIQKHLDEHKSKGNIHLGLPYETNWDMYETANTDKDLSAKELAIIEYEKKLERYQEALALAQSEKRLQIRRQIAANAYKIKLLEVEKMCNAELERVRQSFTSLESLNKIASDWNLDNSEMGGSKYAPMISEDFGIGHEALLGTQLVITLVMVSVIQKLGPHYSLARWLLCSTGLIRYLYPTDTELKTLAGVPKDSGKSKNKKGGKHIENGRTTETFHIPRNLDIQLETAKVNVLDVIHLRFYTEYQWLLDFSLYSTVVYLLTEMSSSFISLKEEINLSMLWCLLVVGKILLSLTMEYFKSEESVGERSTVIVTCFSYLLVAMMVLIVDEQKLEIGLDRAYDSFNKSAAAFLETQGLDSKGPASKLVLKFFLALWCALIGALFTFPGLRMAKMHWDCLRYCSENNALKLLLNMSFASPFVAVLLWIKPVARDYLTSRVFTGMTGPLMSDSAFESMRLLFVVAAVVLRLALMPVYLQAYLNMAYYRLEEQKKEAGRITNIELQKKIAAVFYYLCVVTLQYVAPLLLCLYFTFIFKTLGGYSWLGMFKDVPDYSFGSEQTPGRPPLVENGSIQDTAQQFSLALDSLKQAILQIFTADVMRGVFGFATWWSCFAWFASSSLGMDCSVTLLHSSDNLIIPMACHIPHDRAHQHTWRDNTHTRTQHVMERVDASRT</sequence>
<feature type="coiled-coil region" evidence="7">
    <location>
        <begin position="144"/>
        <end position="178"/>
    </location>
</feature>
<evidence type="ECO:0000256" key="8">
    <source>
        <dbReference type="SAM" id="Phobius"/>
    </source>
</evidence>
<proteinExistence type="inferred from homology"/>
<name>A0A7R9EDU1_9NEOP</name>
<dbReference type="PANTHER" id="PTHR13624">
    <property type="entry name" value="RE42071P"/>
    <property type="match status" value="1"/>
</dbReference>
<organism evidence="9">
    <name type="scientific">Timema monikensis</name>
    <dbReference type="NCBI Taxonomy" id="170555"/>
    <lineage>
        <taxon>Eukaryota</taxon>
        <taxon>Metazoa</taxon>
        <taxon>Ecdysozoa</taxon>
        <taxon>Arthropoda</taxon>
        <taxon>Hexapoda</taxon>
        <taxon>Insecta</taxon>
        <taxon>Pterygota</taxon>
        <taxon>Neoptera</taxon>
        <taxon>Polyneoptera</taxon>
        <taxon>Phasmatodea</taxon>
        <taxon>Timematodea</taxon>
        <taxon>Timematoidea</taxon>
        <taxon>Timematidae</taxon>
        <taxon>Timema</taxon>
    </lineage>
</organism>
<keyword evidence="6" id="KW-0325">Glycoprotein</keyword>
<feature type="transmembrane region" description="Helical" evidence="8">
    <location>
        <begin position="611"/>
        <end position="639"/>
    </location>
</feature>
<feature type="transmembrane region" description="Helical" evidence="8">
    <location>
        <begin position="563"/>
        <end position="590"/>
    </location>
</feature>
<dbReference type="PANTHER" id="PTHR13624:SF6">
    <property type="entry name" value="EMEI"/>
    <property type="match status" value="1"/>
</dbReference>
<feature type="transmembrane region" description="Helical" evidence="8">
    <location>
        <begin position="472"/>
        <end position="494"/>
    </location>
</feature>
<gene>
    <name evidence="9" type="ORF">TMSB3V08_LOCUS8903</name>
</gene>
<evidence type="ECO:0000256" key="2">
    <source>
        <dbReference type="ARBA" id="ARBA00009706"/>
    </source>
</evidence>
<keyword evidence="7" id="KW-0175">Coiled coil</keyword>
<dbReference type="InterPro" id="IPR019395">
    <property type="entry name" value="Transmembrane_161A/B"/>
</dbReference>
<dbReference type="GO" id="GO:0016020">
    <property type="term" value="C:membrane"/>
    <property type="evidence" value="ECO:0007669"/>
    <property type="project" value="UniProtKB-SubCell"/>
</dbReference>
<feature type="transmembrane region" description="Helical" evidence="8">
    <location>
        <begin position="515"/>
        <end position="532"/>
    </location>
</feature>
<evidence type="ECO:0000256" key="4">
    <source>
        <dbReference type="ARBA" id="ARBA00022989"/>
    </source>
</evidence>
<keyword evidence="4 8" id="KW-1133">Transmembrane helix</keyword>
<protein>
    <recommendedName>
        <fullName evidence="10">Transmembrane protein 161B</fullName>
    </recommendedName>
</protein>
<evidence type="ECO:0008006" key="10">
    <source>
        <dbReference type="Google" id="ProtNLM"/>
    </source>
</evidence>
<evidence type="ECO:0000256" key="3">
    <source>
        <dbReference type="ARBA" id="ARBA00022692"/>
    </source>
</evidence>
<evidence type="ECO:0000256" key="7">
    <source>
        <dbReference type="SAM" id="Coils"/>
    </source>
</evidence>
<keyword evidence="3 8" id="KW-0812">Transmembrane</keyword>
<evidence type="ECO:0000313" key="9">
    <source>
        <dbReference type="EMBL" id="CAD7432190.1"/>
    </source>
</evidence>
<dbReference type="EMBL" id="OB795401">
    <property type="protein sequence ID" value="CAD7432190.1"/>
    <property type="molecule type" value="Genomic_DNA"/>
</dbReference>